<dbReference type="GO" id="GO:0005506">
    <property type="term" value="F:iron ion binding"/>
    <property type="evidence" value="ECO:0007669"/>
    <property type="project" value="InterPro"/>
</dbReference>
<evidence type="ECO:0000256" key="1">
    <source>
        <dbReference type="ARBA" id="ARBA00006420"/>
    </source>
</evidence>
<dbReference type="InterPro" id="IPR036498">
    <property type="entry name" value="Nfu/NifU_N_sf"/>
</dbReference>
<reference evidence="4" key="1">
    <citation type="submission" date="2018-02" db="EMBL/GenBank/DDBJ databases">
        <title>Genome sequence of Candidatus Liberibacter europaeus.</title>
        <authorList>
            <person name="Frampton R.A."/>
            <person name="Thompson S.M."/>
            <person name="David C."/>
            <person name="Addison S.M."/>
            <person name="Smith G.R."/>
        </authorList>
    </citation>
    <scope>NUCLEOTIDE SEQUENCE [LARGE SCALE GENOMIC DNA]</scope>
</reference>
<dbReference type="PANTHER" id="PTHR11178:SF1">
    <property type="entry name" value="NFU1 IRON-SULFUR CLUSTER SCAFFOLD HOMOLOG, MITOCHONDRIAL"/>
    <property type="match status" value="1"/>
</dbReference>
<evidence type="ECO:0000259" key="2">
    <source>
        <dbReference type="SMART" id="SM00932"/>
    </source>
</evidence>
<dbReference type="SUPFAM" id="SSF110836">
    <property type="entry name" value="Hypothetical protein SAV1430"/>
    <property type="match status" value="1"/>
</dbReference>
<accession>A0A2T4VYU7</accession>
<dbReference type="Pfam" id="PF08712">
    <property type="entry name" value="Nfu_N"/>
    <property type="match status" value="1"/>
</dbReference>
<dbReference type="PANTHER" id="PTHR11178">
    <property type="entry name" value="IRON-SULFUR CLUSTER SCAFFOLD PROTEIN NFU-RELATED"/>
    <property type="match status" value="1"/>
</dbReference>
<dbReference type="InterPro" id="IPR034904">
    <property type="entry name" value="FSCA_dom_sf"/>
</dbReference>
<dbReference type="GO" id="GO:0016226">
    <property type="term" value="P:iron-sulfur cluster assembly"/>
    <property type="evidence" value="ECO:0007669"/>
    <property type="project" value="InterPro"/>
</dbReference>
<name>A0A2T4VYU7_9HYPH</name>
<dbReference type="GO" id="GO:0051536">
    <property type="term" value="F:iron-sulfur cluster binding"/>
    <property type="evidence" value="ECO:0007669"/>
    <property type="project" value="InterPro"/>
</dbReference>
<proteinExistence type="inferred from homology"/>
<dbReference type="InterPro" id="IPR001075">
    <property type="entry name" value="NIF_FeS_clus_asmbl_NifU_C"/>
</dbReference>
<dbReference type="SUPFAM" id="SSF117916">
    <property type="entry name" value="Fe-S cluster assembly (FSCA) domain-like"/>
    <property type="match status" value="1"/>
</dbReference>
<comment type="caution">
    <text evidence="3">The sequence shown here is derived from an EMBL/GenBank/DDBJ whole genome shotgun (WGS) entry which is preliminary data.</text>
</comment>
<dbReference type="EMBL" id="PSQJ01000001">
    <property type="protein sequence ID" value="PTL86933.1"/>
    <property type="molecule type" value="Genomic_DNA"/>
</dbReference>
<dbReference type="Proteomes" id="UP000240811">
    <property type="component" value="Unassembled WGS sequence"/>
</dbReference>
<evidence type="ECO:0000313" key="4">
    <source>
        <dbReference type="Proteomes" id="UP000240811"/>
    </source>
</evidence>
<dbReference type="AlphaFoldDB" id="A0A2T4VYU7"/>
<sequence>MFIQTESTPNPDTMKFIPGRVVLPNGTVHFSNADESVISPLASRIFAVSGVSSVYLGYDFITVAKKKCDWSNLRPPILGVIMEHFISGDPVITDGYSVEDGVKNDVEDCGFATIDSVVVTRIKDILDKHVRPAVAKDGGDIVFKGYKDGIVFLTMMGSCSGCPSATSTIKYGVMNLLNHFVPEVNDIRIV</sequence>
<organism evidence="3 4">
    <name type="scientific">Candidatus Liberibacter europaeus</name>
    <dbReference type="NCBI Taxonomy" id="744859"/>
    <lineage>
        <taxon>Bacteria</taxon>
        <taxon>Pseudomonadati</taxon>
        <taxon>Pseudomonadota</taxon>
        <taxon>Alphaproteobacteria</taxon>
        <taxon>Hyphomicrobiales</taxon>
        <taxon>Rhizobiaceae</taxon>
        <taxon>Liberibacter</taxon>
    </lineage>
</organism>
<dbReference type="SMART" id="SM00932">
    <property type="entry name" value="Nfu_N"/>
    <property type="match status" value="1"/>
</dbReference>
<dbReference type="PIRSF" id="PIRSF036773">
    <property type="entry name" value="HIRIP5"/>
    <property type="match status" value="1"/>
</dbReference>
<feature type="domain" description="Scaffold protein Nfu/NifU N-terminal" evidence="2">
    <location>
        <begin position="3"/>
        <end position="88"/>
    </location>
</feature>
<comment type="similarity">
    <text evidence="1">Belongs to the NifU family.</text>
</comment>
<dbReference type="Gene3D" id="3.30.300.130">
    <property type="entry name" value="Fe-S cluster assembly (FSCA)"/>
    <property type="match status" value="1"/>
</dbReference>
<dbReference type="Gene3D" id="3.30.1370.70">
    <property type="entry name" value="Scaffold protein Nfu/NifU, N-terminal domain"/>
    <property type="match status" value="1"/>
</dbReference>
<evidence type="ECO:0000313" key="3">
    <source>
        <dbReference type="EMBL" id="PTL86933.1"/>
    </source>
</evidence>
<gene>
    <name evidence="3" type="ORF">C4617_00480</name>
</gene>
<dbReference type="InterPro" id="IPR035433">
    <property type="entry name" value="NFU1-like"/>
</dbReference>
<dbReference type="Pfam" id="PF01106">
    <property type="entry name" value="NifU"/>
    <property type="match status" value="1"/>
</dbReference>
<protein>
    <submittedName>
        <fullName evidence="3">NifU family protein</fullName>
    </submittedName>
</protein>
<dbReference type="InterPro" id="IPR014824">
    <property type="entry name" value="Nfu/NifU_N"/>
</dbReference>